<comment type="caution">
    <text evidence="1">The sequence shown here is derived from an EMBL/GenBank/DDBJ whole genome shotgun (WGS) entry which is preliminary data.</text>
</comment>
<accession>A0A2W5SEK1</accession>
<dbReference type="EMBL" id="QFQS01000001">
    <property type="protein sequence ID" value="PZR00277.1"/>
    <property type="molecule type" value="Genomic_DNA"/>
</dbReference>
<evidence type="ECO:0000313" key="2">
    <source>
        <dbReference type="Proteomes" id="UP000248975"/>
    </source>
</evidence>
<organism evidence="1 2">
    <name type="scientific">Cereibacter sphaeroides</name>
    <name type="common">Rhodobacter sphaeroides</name>
    <dbReference type="NCBI Taxonomy" id="1063"/>
    <lineage>
        <taxon>Bacteria</taxon>
        <taxon>Pseudomonadati</taxon>
        <taxon>Pseudomonadota</taxon>
        <taxon>Alphaproteobacteria</taxon>
        <taxon>Rhodobacterales</taxon>
        <taxon>Paracoccaceae</taxon>
        <taxon>Cereibacter</taxon>
    </lineage>
</organism>
<name>A0A2W5SEK1_CERSP</name>
<dbReference type="Proteomes" id="UP000248975">
    <property type="component" value="Unassembled WGS sequence"/>
</dbReference>
<proteinExistence type="predicted"/>
<sequence>MRGIVLESASFKTVSIEELKSSVGSIFYLWTLVERALCAGIETLNGEVSKKEQHTISRKIVRWESLQAAARAQRPEHDALVSEAIKRLNQALEIRNRIAHGLDSFTPDPFGRSGNPHLGTTLNGVKRALPYDDLEQVMRKLYFLTLTIRMLSEAANETDPIRAGKTYLAIRTNCLP</sequence>
<dbReference type="AlphaFoldDB" id="A0A2W5SEK1"/>
<evidence type="ECO:0000313" key="1">
    <source>
        <dbReference type="EMBL" id="PZR00277.1"/>
    </source>
</evidence>
<reference evidence="1 2" key="1">
    <citation type="submission" date="2017-08" db="EMBL/GenBank/DDBJ databases">
        <title>Infants hospitalized years apart are colonized by the same room-sourced microbial strains.</title>
        <authorList>
            <person name="Brooks B."/>
            <person name="Olm M.R."/>
            <person name="Firek B.A."/>
            <person name="Baker R."/>
            <person name="Thomas B.C."/>
            <person name="Morowitz M.J."/>
            <person name="Banfield J.F."/>
        </authorList>
    </citation>
    <scope>NUCLEOTIDE SEQUENCE [LARGE SCALE GENOMIC DNA]</scope>
    <source>
        <strain evidence="1">S2_003_000_R2_11</strain>
    </source>
</reference>
<protein>
    <recommendedName>
        <fullName evidence="3">Apea-like HEPN domain-containing protein</fullName>
    </recommendedName>
</protein>
<gene>
    <name evidence="1" type="ORF">DI533_06750</name>
</gene>
<evidence type="ECO:0008006" key="3">
    <source>
        <dbReference type="Google" id="ProtNLM"/>
    </source>
</evidence>